<evidence type="ECO:0000313" key="2">
    <source>
        <dbReference type="Proteomes" id="UP001196413"/>
    </source>
</evidence>
<organism evidence="1 2">
    <name type="scientific">Parelaphostrongylus tenuis</name>
    <name type="common">Meningeal worm</name>
    <dbReference type="NCBI Taxonomy" id="148309"/>
    <lineage>
        <taxon>Eukaryota</taxon>
        <taxon>Metazoa</taxon>
        <taxon>Ecdysozoa</taxon>
        <taxon>Nematoda</taxon>
        <taxon>Chromadorea</taxon>
        <taxon>Rhabditida</taxon>
        <taxon>Rhabditina</taxon>
        <taxon>Rhabditomorpha</taxon>
        <taxon>Strongyloidea</taxon>
        <taxon>Metastrongylidae</taxon>
        <taxon>Parelaphostrongylus</taxon>
    </lineage>
</organism>
<dbReference type="AlphaFoldDB" id="A0AAD5QMA7"/>
<comment type="caution">
    <text evidence="1">The sequence shown here is derived from an EMBL/GenBank/DDBJ whole genome shotgun (WGS) entry which is preliminary data.</text>
</comment>
<keyword evidence="2" id="KW-1185">Reference proteome</keyword>
<protein>
    <submittedName>
        <fullName evidence="1">Uncharacterized protein</fullName>
    </submittedName>
</protein>
<reference evidence="1" key="1">
    <citation type="submission" date="2021-06" db="EMBL/GenBank/DDBJ databases">
        <title>Parelaphostrongylus tenuis whole genome reference sequence.</title>
        <authorList>
            <person name="Garwood T.J."/>
            <person name="Larsen P.A."/>
            <person name="Fountain-Jones N.M."/>
            <person name="Garbe J.R."/>
            <person name="Macchietto M.G."/>
            <person name="Kania S.A."/>
            <person name="Gerhold R.W."/>
            <person name="Richards J.E."/>
            <person name="Wolf T.M."/>
        </authorList>
    </citation>
    <scope>NUCLEOTIDE SEQUENCE</scope>
    <source>
        <strain evidence="1">MNPRO001-30</strain>
        <tissue evidence="1">Meninges</tissue>
    </source>
</reference>
<accession>A0AAD5QMA7</accession>
<dbReference type="EMBL" id="JAHQIW010002199">
    <property type="protein sequence ID" value="KAJ1354759.1"/>
    <property type="molecule type" value="Genomic_DNA"/>
</dbReference>
<sequence length="116" mass="12981">MKSPPNDQNNLQSRQGQHVRLKEIRKSSVRFVRNDDVCKNFCVYTVTTRALLTTSATKAQAFNNNGTLAVTIKALCFIISVIPLRTVIVNMLAGKKYDFATVANEIINTPAYKFTL</sequence>
<dbReference type="Proteomes" id="UP001196413">
    <property type="component" value="Unassembled WGS sequence"/>
</dbReference>
<name>A0AAD5QMA7_PARTN</name>
<proteinExistence type="predicted"/>
<gene>
    <name evidence="1" type="ORF">KIN20_011781</name>
</gene>
<evidence type="ECO:0000313" key="1">
    <source>
        <dbReference type="EMBL" id="KAJ1354759.1"/>
    </source>
</evidence>